<evidence type="ECO:0000256" key="4">
    <source>
        <dbReference type="ARBA" id="ARBA00023136"/>
    </source>
</evidence>
<evidence type="ECO:0000256" key="6">
    <source>
        <dbReference type="ARBA" id="ARBA00023316"/>
    </source>
</evidence>
<dbReference type="RefSeq" id="WP_168116652.1">
    <property type="nucleotide sequence ID" value="NZ_BOON01000035.1"/>
</dbReference>
<evidence type="ECO:0000256" key="5">
    <source>
        <dbReference type="ARBA" id="ARBA00023239"/>
    </source>
</evidence>
<keyword evidence="5 7" id="KW-0456">Lyase</keyword>
<organism evidence="9 10">
    <name type="scientific">Planosporangium mesophilum</name>
    <dbReference type="NCBI Taxonomy" id="689768"/>
    <lineage>
        <taxon>Bacteria</taxon>
        <taxon>Bacillati</taxon>
        <taxon>Actinomycetota</taxon>
        <taxon>Actinomycetes</taxon>
        <taxon>Micromonosporales</taxon>
        <taxon>Micromonosporaceae</taxon>
        <taxon>Planosporangium</taxon>
    </lineage>
</organism>
<dbReference type="CDD" id="cd08010">
    <property type="entry name" value="MltG_like"/>
    <property type="match status" value="1"/>
</dbReference>
<comment type="subcellular location">
    <subcellularLocation>
        <location evidence="7">Cell membrane</location>
        <topology evidence="7">Single-pass membrane protein</topology>
    </subcellularLocation>
</comment>
<dbReference type="GO" id="GO:0009252">
    <property type="term" value="P:peptidoglycan biosynthetic process"/>
    <property type="evidence" value="ECO:0007669"/>
    <property type="project" value="UniProtKB-UniRule"/>
</dbReference>
<comment type="catalytic activity">
    <reaction evidence="7">
        <text>a peptidoglycan chain = a peptidoglycan chain with N-acetyl-1,6-anhydromuramyl-[peptide] at the reducing end + a peptidoglycan chain with N-acetylglucosamine at the non-reducing end.</text>
        <dbReference type="EC" id="4.2.2.29"/>
    </reaction>
</comment>
<keyword evidence="2 7" id="KW-0812">Transmembrane</keyword>
<dbReference type="PANTHER" id="PTHR30518:SF2">
    <property type="entry name" value="ENDOLYTIC MUREIN TRANSGLYCOSYLASE"/>
    <property type="match status" value="1"/>
</dbReference>
<evidence type="ECO:0000313" key="9">
    <source>
        <dbReference type="EMBL" id="GII24349.1"/>
    </source>
</evidence>
<keyword evidence="3 7" id="KW-1133">Transmembrane helix</keyword>
<proteinExistence type="inferred from homology"/>
<keyword evidence="10" id="KW-1185">Reference proteome</keyword>
<dbReference type="HAMAP" id="MF_02065">
    <property type="entry name" value="MltG"/>
    <property type="match status" value="1"/>
</dbReference>
<sequence>MLDELELAFDDQDRERGRSRHRRSAARRAQNGGGARQPKGRGRSLLALALSIVLLGVLGAGGWYGYTKVTEFFSAADYSGPGTGKVEVQVKSGDSAADIGQSLFNAGVVKSAQAFVDAAADNPQAKNIQPGTYQLRKEMRAKDALALLLGDDSKLVNKITIPEGLTMQATFKKLSEYTHLPVEEFQAAAADPVALGVPEAWFTRGDGKQPAKSVEGFLFPDTYHFDPGVTPKQILQKMVGNFLAVADENKIMDLAQSKQVAPYEVLITASLVQAEAGTPADMPKVSRVVYNRLNHKPNAMPLEFDSATNYWRELRGQERKHNLTTPELNDPNNPYRTYGVTGLPPGPISNPGKEALLAAVNPTPGPWLFFVLIDKQGNSAFTDNLAEHERNIATAQRNGAY</sequence>
<comment type="similarity">
    <text evidence="7">Belongs to the transglycosylase MltG family.</text>
</comment>
<evidence type="ECO:0000256" key="8">
    <source>
        <dbReference type="SAM" id="MobiDB-lite"/>
    </source>
</evidence>
<keyword evidence="4 7" id="KW-0472">Membrane</keyword>
<dbReference type="EC" id="4.2.2.29" evidence="7"/>
<dbReference type="InterPro" id="IPR003770">
    <property type="entry name" value="MLTG-like"/>
</dbReference>
<keyword evidence="6 7" id="KW-0961">Cell wall biogenesis/degradation</keyword>
<dbReference type="NCBIfam" id="TIGR00247">
    <property type="entry name" value="endolytic transglycosylase MltG"/>
    <property type="match status" value="1"/>
</dbReference>
<dbReference type="GO" id="GO:0005886">
    <property type="term" value="C:plasma membrane"/>
    <property type="evidence" value="ECO:0007669"/>
    <property type="project" value="UniProtKB-SubCell"/>
</dbReference>
<dbReference type="Pfam" id="PF02618">
    <property type="entry name" value="YceG"/>
    <property type="match status" value="1"/>
</dbReference>
<dbReference type="Proteomes" id="UP000599074">
    <property type="component" value="Unassembled WGS sequence"/>
</dbReference>
<dbReference type="GO" id="GO:0008932">
    <property type="term" value="F:lytic endotransglycosylase activity"/>
    <property type="evidence" value="ECO:0007669"/>
    <property type="project" value="UniProtKB-UniRule"/>
</dbReference>
<accession>A0A8J3X2F6</accession>
<feature type="site" description="Important for catalytic activity" evidence="7">
    <location>
        <position position="275"/>
    </location>
</feature>
<dbReference type="AlphaFoldDB" id="A0A8J3X2F6"/>
<dbReference type="EMBL" id="BOON01000035">
    <property type="protein sequence ID" value="GII24349.1"/>
    <property type="molecule type" value="Genomic_DNA"/>
</dbReference>
<feature type="compositionally biased region" description="Basic residues" evidence="8">
    <location>
        <begin position="17"/>
        <end position="26"/>
    </location>
</feature>
<evidence type="ECO:0000256" key="1">
    <source>
        <dbReference type="ARBA" id="ARBA00022475"/>
    </source>
</evidence>
<name>A0A8J3X2F6_9ACTN</name>
<protein>
    <recommendedName>
        <fullName evidence="7">Endolytic murein transglycosylase</fullName>
        <ecNumber evidence="7">4.2.2.29</ecNumber>
    </recommendedName>
    <alternativeName>
        <fullName evidence="7">Peptidoglycan lytic transglycosylase</fullName>
    </alternativeName>
    <alternativeName>
        <fullName evidence="7">Peptidoglycan polymerization terminase</fullName>
    </alternativeName>
</protein>
<evidence type="ECO:0000256" key="3">
    <source>
        <dbReference type="ARBA" id="ARBA00022989"/>
    </source>
</evidence>
<feature type="region of interest" description="Disordered" evidence="8">
    <location>
        <begin position="9"/>
        <end position="40"/>
    </location>
</feature>
<evidence type="ECO:0000256" key="2">
    <source>
        <dbReference type="ARBA" id="ARBA00022692"/>
    </source>
</evidence>
<evidence type="ECO:0000256" key="7">
    <source>
        <dbReference type="HAMAP-Rule" id="MF_02065"/>
    </source>
</evidence>
<gene>
    <name evidence="7" type="primary">mltG</name>
    <name evidence="9" type="ORF">Pme01_39460</name>
</gene>
<comment type="function">
    <text evidence="7">Functions as a peptidoglycan terminase that cleaves nascent peptidoglycan strands endolytically to terminate their elongation.</text>
</comment>
<comment type="caution">
    <text evidence="9">The sequence shown here is derived from an EMBL/GenBank/DDBJ whole genome shotgun (WGS) entry which is preliminary data.</text>
</comment>
<dbReference type="GO" id="GO:0071555">
    <property type="term" value="P:cell wall organization"/>
    <property type="evidence" value="ECO:0007669"/>
    <property type="project" value="UniProtKB-KW"/>
</dbReference>
<feature type="transmembrane region" description="Helical" evidence="7">
    <location>
        <begin position="45"/>
        <end position="66"/>
    </location>
</feature>
<reference evidence="9" key="1">
    <citation type="submission" date="2021-01" db="EMBL/GenBank/DDBJ databases">
        <title>Whole genome shotgun sequence of Planosporangium mesophilum NBRC 109066.</title>
        <authorList>
            <person name="Komaki H."/>
            <person name="Tamura T."/>
        </authorList>
    </citation>
    <scope>NUCLEOTIDE SEQUENCE</scope>
    <source>
        <strain evidence="9">NBRC 109066</strain>
    </source>
</reference>
<evidence type="ECO:0000313" key="10">
    <source>
        <dbReference type="Proteomes" id="UP000599074"/>
    </source>
</evidence>
<dbReference type="PANTHER" id="PTHR30518">
    <property type="entry name" value="ENDOLYTIC MUREIN TRANSGLYCOSYLASE"/>
    <property type="match status" value="1"/>
</dbReference>
<dbReference type="Gene3D" id="3.30.1490.480">
    <property type="entry name" value="Endolytic murein transglycosylase"/>
    <property type="match status" value="1"/>
</dbReference>
<keyword evidence="1 7" id="KW-1003">Cell membrane</keyword>